<reference evidence="2 3" key="1">
    <citation type="journal article" date="2021" name="Commun. Biol.">
        <title>The genome of Shorea leprosula (Dipterocarpaceae) highlights the ecological relevance of drought in aseasonal tropical rainforests.</title>
        <authorList>
            <person name="Ng K.K.S."/>
            <person name="Kobayashi M.J."/>
            <person name="Fawcett J.A."/>
            <person name="Hatakeyama M."/>
            <person name="Paape T."/>
            <person name="Ng C.H."/>
            <person name="Ang C.C."/>
            <person name="Tnah L.H."/>
            <person name="Lee C.T."/>
            <person name="Nishiyama T."/>
            <person name="Sese J."/>
            <person name="O'Brien M.J."/>
            <person name="Copetti D."/>
            <person name="Mohd Noor M.I."/>
            <person name="Ong R.C."/>
            <person name="Putra M."/>
            <person name="Sireger I.Z."/>
            <person name="Indrioko S."/>
            <person name="Kosugi Y."/>
            <person name="Izuno A."/>
            <person name="Isagi Y."/>
            <person name="Lee S.L."/>
            <person name="Shimizu K.K."/>
        </authorList>
    </citation>
    <scope>NUCLEOTIDE SEQUENCE [LARGE SCALE GENOMIC DNA]</scope>
    <source>
        <strain evidence="2">214</strain>
    </source>
</reference>
<keyword evidence="3" id="KW-1185">Reference proteome</keyword>
<proteinExistence type="predicted"/>
<evidence type="ECO:0000313" key="3">
    <source>
        <dbReference type="Proteomes" id="UP001054252"/>
    </source>
</evidence>
<feature type="chain" id="PRO_5043876383" evidence="1">
    <location>
        <begin position="28"/>
        <end position="51"/>
    </location>
</feature>
<evidence type="ECO:0000313" key="2">
    <source>
        <dbReference type="EMBL" id="GKV45972.1"/>
    </source>
</evidence>
<protein>
    <submittedName>
        <fullName evidence="2">Uncharacterized protein</fullName>
    </submittedName>
</protein>
<dbReference type="AlphaFoldDB" id="A0AAV5MBV3"/>
<gene>
    <name evidence="2" type="ORF">SLEP1_g52997</name>
</gene>
<feature type="signal peptide" evidence="1">
    <location>
        <begin position="1"/>
        <end position="27"/>
    </location>
</feature>
<evidence type="ECO:0000256" key="1">
    <source>
        <dbReference type="SAM" id="SignalP"/>
    </source>
</evidence>
<keyword evidence="1" id="KW-0732">Signal</keyword>
<dbReference type="EMBL" id="BPVZ01000200">
    <property type="protein sequence ID" value="GKV45972.1"/>
    <property type="molecule type" value="Genomic_DNA"/>
</dbReference>
<dbReference type="Proteomes" id="UP001054252">
    <property type="component" value="Unassembled WGS sequence"/>
</dbReference>
<accession>A0AAV5MBV3</accession>
<comment type="caution">
    <text evidence="2">The sequence shown here is derived from an EMBL/GenBank/DDBJ whole genome shotgun (WGS) entry which is preliminary data.</text>
</comment>
<sequence>MLRKAALGHRRFVVISLLPVFFLPTSARAHGRAAEDPLLVIIGFYFIKGKD</sequence>
<name>A0AAV5MBV3_9ROSI</name>
<organism evidence="2 3">
    <name type="scientific">Rubroshorea leprosula</name>
    <dbReference type="NCBI Taxonomy" id="152421"/>
    <lineage>
        <taxon>Eukaryota</taxon>
        <taxon>Viridiplantae</taxon>
        <taxon>Streptophyta</taxon>
        <taxon>Embryophyta</taxon>
        <taxon>Tracheophyta</taxon>
        <taxon>Spermatophyta</taxon>
        <taxon>Magnoliopsida</taxon>
        <taxon>eudicotyledons</taxon>
        <taxon>Gunneridae</taxon>
        <taxon>Pentapetalae</taxon>
        <taxon>rosids</taxon>
        <taxon>malvids</taxon>
        <taxon>Malvales</taxon>
        <taxon>Dipterocarpaceae</taxon>
        <taxon>Rubroshorea</taxon>
    </lineage>
</organism>